<dbReference type="AlphaFoldDB" id="K0F6B1"/>
<accession>K0F6B1</accession>
<dbReference type="InterPro" id="IPR051604">
    <property type="entry name" value="Ergot_Alk_Oxidoreductase"/>
</dbReference>
<dbReference type="Pfam" id="PF05368">
    <property type="entry name" value="NmrA"/>
    <property type="match status" value="1"/>
</dbReference>
<feature type="domain" description="NmrA-like" evidence="1">
    <location>
        <begin position="3"/>
        <end position="232"/>
    </location>
</feature>
<evidence type="ECO:0000313" key="3">
    <source>
        <dbReference type="Proteomes" id="UP000006304"/>
    </source>
</evidence>
<dbReference type="InterPro" id="IPR036291">
    <property type="entry name" value="NAD(P)-bd_dom_sf"/>
</dbReference>
<evidence type="ECO:0000313" key="2">
    <source>
        <dbReference type="EMBL" id="AFU02981.1"/>
    </source>
</evidence>
<dbReference type="RefSeq" id="WP_014985836.1">
    <property type="nucleotide sequence ID" value="NC_018681.1"/>
</dbReference>
<dbReference type="Gene3D" id="3.90.25.10">
    <property type="entry name" value="UDP-galactose 4-epimerase, domain 1"/>
    <property type="match status" value="1"/>
</dbReference>
<dbReference type="STRING" id="1133849.O3I_025150"/>
<keyword evidence="3" id="KW-1185">Reference proteome</keyword>
<dbReference type="EMBL" id="CP003876">
    <property type="protein sequence ID" value="AFU02981.1"/>
    <property type="molecule type" value="Genomic_DNA"/>
</dbReference>
<dbReference type="eggNOG" id="COG0702">
    <property type="taxonomic scope" value="Bacteria"/>
</dbReference>
<proteinExistence type="predicted"/>
<organism evidence="2 3">
    <name type="scientific">Nocardia brasiliensis (strain ATCC 700358 / HUJEG-1)</name>
    <dbReference type="NCBI Taxonomy" id="1133849"/>
    <lineage>
        <taxon>Bacteria</taxon>
        <taxon>Bacillati</taxon>
        <taxon>Actinomycetota</taxon>
        <taxon>Actinomycetes</taxon>
        <taxon>Mycobacteriales</taxon>
        <taxon>Nocardiaceae</taxon>
        <taxon>Nocardia</taxon>
    </lineage>
</organism>
<dbReference type="HOGENOM" id="CLU_007383_10_5_11"/>
<dbReference type="SUPFAM" id="SSF51735">
    <property type="entry name" value="NAD(P)-binding Rossmann-fold domains"/>
    <property type="match status" value="1"/>
</dbReference>
<dbReference type="PANTHER" id="PTHR43162">
    <property type="match status" value="1"/>
</dbReference>
<sequence>MFVVTGATGRTGRVVVEELLRADRAVRAIGRSHEGLAPLEAVGAQSFVADPTDRAALAEAFDGADGVYVMVQPNYIPDSPDFLAHQRSIVDAMTAALAGAGVGRVVTLSSWGADKPAGTGPVAGLHYLERQIDTLDAVVTHLRAGYFMENLLGQLEAIRSAGVICAPFDPDVAMPFVSTADIGRAAAHSLRTPTSASDVLELHGERDLSMAEVAEVIGRIADLPHLRYVQQSIEEFAAAQRRAGVSPNVTGLMVEVVHAINSGHTATLQPRSPRTTTPTSIETFVTTTFVPQLQAALATD</sequence>
<dbReference type="PANTHER" id="PTHR43162:SF1">
    <property type="entry name" value="PRESTALK A DIFFERENTIATION PROTEIN A"/>
    <property type="match status" value="1"/>
</dbReference>
<dbReference type="Gene3D" id="3.40.50.720">
    <property type="entry name" value="NAD(P)-binding Rossmann-like Domain"/>
    <property type="match status" value="1"/>
</dbReference>
<protein>
    <submittedName>
        <fullName evidence="2">NAD-dependent epimerase/dehydratase</fullName>
    </submittedName>
</protein>
<dbReference type="InterPro" id="IPR008030">
    <property type="entry name" value="NmrA-like"/>
</dbReference>
<gene>
    <name evidence="2" type="ORF">O3I_025150</name>
</gene>
<dbReference type="Proteomes" id="UP000006304">
    <property type="component" value="Chromosome"/>
</dbReference>
<reference evidence="2 3" key="1">
    <citation type="journal article" date="2012" name="J. Bacteriol.">
        <title>Complete genome sequence of Nocardia brasiliensis HUJEG-1.</title>
        <authorList>
            <person name="Vera-Cabrera L."/>
            <person name="Ortiz-Lopez R."/>
            <person name="Elizondo-Gonzalez R."/>
            <person name="Perez-Maya A.A."/>
            <person name="Ocampo-Candiani J."/>
        </authorList>
    </citation>
    <scope>NUCLEOTIDE SEQUENCE [LARGE SCALE GENOMIC DNA]</scope>
    <source>
        <strain evidence="3">ATCC 700358</strain>
    </source>
</reference>
<evidence type="ECO:0000259" key="1">
    <source>
        <dbReference type="Pfam" id="PF05368"/>
    </source>
</evidence>
<name>K0F6B1_NOCB7</name>
<dbReference type="KEGG" id="nbr:O3I_025150"/>